<feature type="transmembrane region" description="Helical" evidence="5">
    <location>
        <begin position="269"/>
        <end position="288"/>
    </location>
</feature>
<keyword evidence="1 4" id="KW-0349">Heme</keyword>
<evidence type="ECO:0000313" key="7">
    <source>
        <dbReference type="EMBL" id="SKA18448.1"/>
    </source>
</evidence>
<feature type="transmembrane region" description="Helical" evidence="5">
    <location>
        <begin position="57"/>
        <end position="80"/>
    </location>
</feature>
<dbReference type="GO" id="GO:0009055">
    <property type="term" value="F:electron transfer activity"/>
    <property type="evidence" value="ECO:0007669"/>
    <property type="project" value="InterPro"/>
</dbReference>
<keyword evidence="3 4" id="KW-0408">Iron</keyword>
<feature type="transmembrane region" description="Helical" evidence="5">
    <location>
        <begin position="192"/>
        <end position="210"/>
    </location>
</feature>
<keyword evidence="2 4" id="KW-0479">Metal-binding</keyword>
<dbReference type="SUPFAM" id="SSF46626">
    <property type="entry name" value="Cytochrome c"/>
    <property type="match status" value="1"/>
</dbReference>
<dbReference type="InterPro" id="IPR036909">
    <property type="entry name" value="Cyt_c-like_dom_sf"/>
</dbReference>
<evidence type="ECO:0000256" key="5">
    <source>
        <dbReference type="SAM" id="Phobius"/>
    </source>
</evidence>
<keyword evidence="8" id="KW-1185">Reference proteome</keyword>
<evidence type="ECO:0000259" key="6">
    <source>
        <dbReference type="PROSITE" id="PS51007"/>
    </source>
</evidence>
<gene>
    <name evidence="7" type="ORF">SAMN02745126_04045</name>
</gene>
<dbReference type="EMBL" id="FUWJ01000005">
    <property type="protein sequence ID" value="SKA18448.1"/>
    <property type="molecule type" value="Genomic_DNA"/>
</dbReference>
<keyword evidence="5" id="KW-0472">Membrane</keyword>
<feature type="transmembrane region" description="Helical" evidence="5">
    <location>
        <begin position="16"/>
        <end position="45"/>
    </location>
</feature>
<sequence length="493" mass="55102">MDFPVFHLDIFGNRGLIAMIAILHVLINHGLAVGMMPLLACFEWYGVRKGDKRWDELAYKILFVSFIITTTIGALSGVGIWLSVSLVNPYSIGSLIRVFFWAWFVEWLVFITEVCLIVAYTLTWKKWRDGEAKRRHVRLGFALGLFSWITMAIIVSILGFMMDPGNWLADSTLWSGFTNPIYLPQLAFRTPLAATMAGIIALFLVPFFVPRIDPFRHQAMRAIALWTLFFAPLVAAGGWWYYSVVPSLMKDNLAVSALTLAFSGWLDELLWIAVFTVVAVVAVVQVAISRPNLLPRVALIFPLVAILWMTGHFERVREFIRKPYVIGRYMYANGVRVDDYALLQRDGVLAYATYSTPLTEAEKASVPSRLDAAERDAALDRLQKGKDVFMDTCSRCHTTHGVNAVAAHLQRLFGNQPWKPDLTLGYLENMHNAQPFMPPFPGTSQELSLLALYLEQLQHNTTPTSGAQQVGIVVNAAGAQRQAAGDKGQGVGR</sequence>
<reference evidence="8" key="1">
    <citation type="submission" date="2017-02" db="EMBL/GenBank/DDBJ databases">
        <authorList>
            <person name="Varghese N."/>
            <person name="Submissions S."/>
        </authorList>
    </citation>
    <scope>NUCLEOTIDE SEQUENCE [LARGE SCALE GENOMIC DNA]</scope>
    <source>
        <strain evidence="8">ATCC 27094</strain>
    </source>
</reference>
<dbReference type="Pfam" id="PF13442">
    <property type="entry name" value="Cytochrome_CBB3"/>
    <property type="match status" value="1"/>
</dbReference>
<evidence type="ECO:0000313" key="8">
    <source>
        <dbReference type="Proteomes" id="UP000190092"/>
    </source>
</evidence>
<keyword evidence="5" id="KW-1133">Transmembrane helix</keyword>
<dbReference type="OrthoDB" id="9795893at2"/>
<dbReference type="Gene3D" id="1.10.760.10">
    <property type="entry name" value="Cytochrome c-like domain"/>
    <property type="match status" value="1"/>
</dbReference>
<dbReference type="STRING" id="225324.SAMN02745126_04045"/>
<keyword evidence="5" id="KW-0812">Transmembrane</keyword>
<feature type="domain" description="Cytochrome c" evidence="6">
    <location>
        <begin position="380"/>
        <end position="458"/>
    </location>
</feature>
<dbReference type="AlphaFoldDB" id="A0A1T4RRP2"/>
<evidence type="ECO:0000256" key="1">
    <source>
        <dbReference type="ARBA" id="ARBA00022617"/>
    </source>
</evidence>
<feature type="transmembrane region" description="Helical" evidence="5">
    <location>
        <begin position="222"/>
        <end position="242"/>
    </location>
</feature>
<accession>A0A1T4RRP2</accession>
<name>A0A1T4RRP2_9HYPH</name>
<dbReference type="RefSeq" id="WP_139373984.1">
    <property type="nucleotide sequence ID" value="NZ_FUWJ01000005.1"/>
</dbReference>
<dbReference type="PROSITE" id="PS51007">
    <property type="entry name" value="CYTC"/>
    <property type="match status" value="1"/>
</dbReference>
<evidence type="ECO:0000256" key="3">
    <source>
        <dbReference type="ARBA" id="ARBA00023004"/>
    </source>
</evidence>
<proteinExistence type="predicted"/>
<dbReference type="Proteomes" id="UP000190092">
    <property type="component" value="Unassembled WGS sequence"/>
</dbReference>
<feature type="transmembrane region" description="Helical" evidence="5">
    <location>
        <begin position="100"/>
        <end position="120"/>
    </location>
</feature>
<feature type="transmembrane region" description="Helical" evidence="5">
    <location>
        <begin position="141"/>
        <end position="162"/>
    </location>
</feature>
<feature type="transmembrane region" description="Helical" evidence="5">
    <location>
        <begin position="293"/>
        <end position="311"/>
    </location>
</feature>
<organism evidence="7 8">
    <name type="scientific">Enhydrobacter aerosaccus</name>
    <dbReference type="NCBI Taxonomy" id="225324"/>
    <lineage>
        <taxon>Bacteria</taxon>
        <taxon>Pseudomonadati</taxon>
        <taxon>Pseudomonadota</taxon>
        <taxon>Alphaproteobacteria</taxon>
        <taxon>Hyphomicrobiales</taxon>
        <taxon>Enhydrobacter</taxon>
    </lineage>
</organism>
<evidence type="ECO:0000256" key="4">
    <source>
        <dbReference type="PROSITE-ProRule" id="PRU00433"/>
    </source>
</evidence>
<protein>
    <submittedName>
        <fullName evidence="7">Cytochrome C oxidase, cbb3-type, subunit III</fullName>
    </submittedName>
</protein>
<dbReference type="InterPro" id="IPR009056">
    <property type="entry name" value="Cyt_c-like_dom"/>
</dbReference>
<dbReference type="GO" id="GO:0046872">
    <property type="term" value="F:metal ion binding"/>
    <property type="evidence" value="ECO:0007669"/>
    <property type="project" value="UniProtKB-KW"/>
</dbReference>
<evidence type="ECO:0000256" key="2">
    <source>
        <dbReference type="ARBA" id="ARBA00022723"/>
    </source>
</evidence>
<dbReference type="GO" id="GO:0020037">
    <property type="term" value="F:heme binding"/>
    <property type="evidence" value="ECO:0007669"/>
    <property type="project" value="InterPro"/>
</dbReference>